<feature type="compositionally biased region" description="Polar residues" evidence="1">
    <location>
        <begin position="59"/>
        <end position="68"/>
    </location>
</feature>
<feature type="compositionally biased region" description="Basic and acidic residues" evidence="1">
    <location>
        <begin position="239"/>
        <end position="249"/>
    </location>
</feature>
<feature type="region of interest" description="Disordered" evidence="1">
    <location>
        <begin position="1"/>
        <end position="115"/>
    </location>
</feature>
<feature type="compositionally biased region" description="Gly residues" evidence="1">
    <location>
        <begin position="34"/>
        <end position="43"/>
    </location>
</feature>
<comment type="caution">
    <text evidence="2">The sequence shown here is derived from an EMBL/GenBank/DDBJ whole genome shotgun (WGS) entry which is preliminary data.</text>
</comment>
<feature type="compositionally biased region" description="Basic and acidic residues" evidence="1">
    <location>
        <begin position="8"/>
        <end position="22"/>
    </location>
</feature>
<reference evidence="2 3" key="1">
    <citation type="journal article" date="2023" name="Plants (Basel)">
        <title>Bridging the Gap: Combining Genomics and Transcriptomics Approaches to Understand Stylosanthes scabra, an Orphan Legume from the Brazilian Caatinga.</title>
        <authorList>
            <person name="Ferreira-Neto J.R.C."/>
            <person name="da Silva M.D."/>
            <person name="Binneck E."/>
            <person name="de Melo N.F."/>
            <person name="da Silva R.H."/>
            <person name="de Melo A.L.T.M."/>
            <person name="Pandolfi V."/>
            <person name="Bustamante F.O."/>
            <person name="Brasileiro-Vidal A.C."/>
            <person name="Benko-Iseppon A.M."/>
        </authorList>
    </citation>
    <scope>NUCLEOTIDE SEQUENCE [LARGE SCALE GENOMIC DNA]</scope>
    <source>
        <tissue evidence="2">Leaves</tissue>
    </source>
</reference>
<evidence type="ECO:0000256" key="1">
    <source>
        <dbReference type="SAM" id="MobiDB-lite"/>
    </source>
</evidence>
<feature type="region of interest" description="Disordered" evidence="1">
    <location>
        <begin position="234"/>
        <end position="283"/>
    </location>
</feature>
<feature type="compositionally biased region" description="Basic and acidic residues" evidence="1">
    <location>
        <begin position="69"/>
        <end position="79"/>
    </location>
</feature>
<name>A0ABU6UBP4_9FABA</name>
<feature type="region of interest" description="Disordered" evidence="1">
    <location>
        <begin position="161"/>
        <end position="219"/>
    </location>
</feature>
<accession>A0ABU6UBP4</accession>
<protein>
    <submittedName>
        <fullName evidence="2">Uncharacterized protein</fullName>
    </submittedName>
</protein>
<organism evidence="2 3">
    <name type="scientific">Stylosanthes scabra</name>
    <dbReference type="NCBI Taxonomy" id="79078"/>
    <lineage>
        <taxon>Eukaryota</taxon>
        <taxon>Viridiplantae</taxon>
        <taxon>Streptophyta</taxon>
        <taxon>Embryophyta</taxon>
        <taxon>Tracheophyta</taxon>
        <taxon>Spermatophyta</taxon>
        <taxon>Magnoliopsida</taxon>
        <taxon>eudicotyledons</taxon>
        <taxon>Gunneridae</taxon>
        <taxon>Pentapetalae</taxon>
        <taxon>rosids</taxon>
        <taxon>fabids</taxon>
        <taxon>Fabales</taxon>
        <taxon>Fabaceae</taxon>
        <taxon>Papilionoideae</taxon>
        <taxon>50 kb inversion clade</taxon>
        <taxon>dalbergioids sensu lato</taxon>
        <taxon>Dalbergieae</taxon>
        <taxon>Pterocarpus clade</taxon>
        <taxon>Stylosanthes</taxon>
    </lineage>
</organism>
<evidence type="ECO:0000313" key="3">
    <source>
        <dbReference type="Proteomes" id="UP001341840"/>
    </source>
</evidence>
<dbReference type="EMBL" id="JASCZI010120917">
    <property type="protein sequence ID" value="MED6157586.1"/>
    <property type="molecule type" value="Genomic_DNA"/>
</dbReference>
<evidence type="ECO:0000313" key="2">
    <source>
        <dbReference type="EMBL" id="MED6157586.1"/>
    </source>
</evidence>
<sequence>MVNYKGGDGGKNKKGEPEHENEVNTPQNGSGSESSGGGDGIGVYTGSSDGRREEEEVTSRVQETQTFRETIHDCMKSGRTEGVQDGDPKDVAHSSPTKTKSLEDDRRTEEVARELGLCESTKPSCNMDMEMDSDNEGMGCGSGRGTHGLVCHSDSNLIFPLGRETRGKSKVKRKESRKKTEKKRRAERRANTPIVFEEGGSDSMETISKSEGGEDVEDKVASRTWMLGARLGISSTEEESVRNCLKETETEANDQTGDGNRRRRRSRNGRRGKKVGVPNNFNQ</sequence>
<dbReference type="Proteomes" id="UP001341840">
    <property type="component" value="Unassembled WGS sequence"/>
</dbReference>
<feature type="compositionally biased region" description="Basic and acidic residues" evidence="1">
    <location>
        <begin position="49"/>
        <end position="58"/>
    </location>
</feature>
<feature type="compositionally biased region" description="Basic residues" evidence="1">
    <location>
        <begin position="168"/>
        <end position="187"/>
    </location>
</feature>
<feature type="compositionally biased region" description="Basic residues" evidence="1">
    <location>
        <begin position="261"/>
        <end position="274"/>
    </location>
</feature>
<keyword evidence="3" id="KW-1185">Reference proteome</keyword>
<gene>
    <name evidence="2" type="ORF">PIB30_024591</name>
</gene>
<proteinExistence type="predicted"/>
<feature type="compositionally biased region" description="Basic and acidic residues" evidence="1">
    <location>
        <begin position="100"/>
        <end position="113"/>
    </location>
</feature>